<reference evidence="1" key="2">
    <citation type="submission" date="2023-04" db="EMBL/GenBank/DDBJ databases">
        <authorList>
            <person name="Bu L."/>
            <person name="Lu L."/>
            <person name="Laidemitt M.R."/>
            <person name="Zhang S.M."/>
            <person name="Mutuku M."/>
            <person name="Mkoji G."/>
            <person name="Steinauer M."/>
            <person name="Loker E.S."/>
        </authorList>
    </citation>
    <scope>NUCLEOTIDE SEQUENCE</scope>
    <source>
        <strain evidence="1">KasaAsao</strain>
        <tissue evidence="1">Whole Snail</tissue>
    </source>
</reference>
<dbReference type="AlphaFoldDB" id="A0AAD8ANZ9"/>
<sequence>MMLKDQEKLLDRIRFKGKGTPHRTTSLRRGVLGIKLVNEILRAPALDSVKFALAVVRCLYVYEADLNIPKYSLDKALVSLCDKMFTKDMFEEAEARIRSHLHKITGIADLHGSLTALCGMKDSDPLLNEVVVGYLIVRFREYGLFEEKSGLLVERVDERLRSKGRKVFGELLKAPRESPLERKTREAMSNGWIERRAEWNPEWEDLAYLRENYALVSYVFDVPKDLDVPHIQLRRNFSIGYFSRIESWNRFAISQ</sequence>
<evidence type="ECO:0000313" key="2">
    <source>
        <dbReference type="Proteomes" id="UP001233172"/>
    </source>
</evidence>
<keyword evidence="2" id="KW-1185">Reference proteome</keyword>
<dbReference type="EMBL" id="JASAOG010000480">
    <property type="protein sequence ID" value="KAK0039188.1"/>
    <property type="molecule type" value="Genomic_DNA"/>
</dbReference>
<comment type="caution">
    <text evidence="1">The sequence shown here is derived from an EMBL/GenBank/DDBJ whole genome shotgun (WGS) entry which is preliminary data.</text>
</comment>
<protein>
    <submittedName>
        <fullName evidence="1">Separase</fullName>
    </submittedName>
</protein>
<gene>
    <name evidence="1" type="ORF">Bpfe_031404</name>
</gene>
<dbReference type="Proteomes" id="UP001233172">
    <property type="component" value="Unassembled WGS sequence"/>
</dbReference>
<organism evidence="1 2">
    <name type="scientific">Biomphalaria pfeifferi</name>
    <name type="common">Bloodfluke planorb</name>
    <name type="synonym">Freshwater snail</name>
    <dbReference type="NCBI Taxonomy" id="112525"/>
    <lineage>
        <taxon>Eukaryota</taxon>
        <taxon>Metazoa</taxon>
        <taxon>Spiralia</taxon>
        <taxon>Lophotrochozoa</taxon>
        <taxon>Mollusca</taxon>
        <taxon>Gastropoda</taxon>
        <taxon>Heterobranchia</taxon>
        <taxon>Euthyneura</taxon>
        <taxon>Panpulmonata</taxon>
        <taxon>Hygrophila</taxon>
        <taxon>Lymnaeoidea</taxon>
        <taxon>Planorbidae</taxon>
        <taxon>Biomphalaria</taxon>
    </lineage>
</organism>
<reference evidence="1" key="1">
    <citation type="journal article" date="2023" name="PLoS Negl. Trop. Dis.">
        <title>A genome sequence for Biomphalaria pfeifferi, the major vector snail for the human-infecting parasite Schistosoma mansoni.</title>
        <authorList>
            <person name="Bu L."/>
            <person name="Lu L."/>
            <person name="Laidemitt M.R."/>
            <person name="Zhang S.M."/>
            <person name="Mutuku M."/>
            <person name="Mkoji G."/>
            <person name="Steinauer M."/>
            <person name="Loker E.S."/>
        </authorList>
    </citation>
    <scope>NUCLEOTIDE SEQUENCE</scope>
    <source>
        <strain evidence="1">KasaAsao</strain>
    </source>
</reference>
<accession>A0AAD8ANZ9</accession>
<evidence type="ECO:0000313" key="1">
    <source>
        <dbReference type="EMBL" id="KAK0039188.1"/>
    </source>
</evidence>
<name>A0AAD8ANZ9_BIOPF</name>
<proteinExistence type="predicted"/>